<protein>
    <recommendedName>
        <fullName evidence="4">Outer membrane protein beta-barrel domain-containing protein</fullName>
    </recommendedName>
</protein>
<accession>A0A553E2X8</accession>
<evidence type="ECO:0000313" key="2">
    <source>
        <dbReference type="EMBL" id="TRX39397.1"/>
    </source>
</evidence>
<feature type="chain" id="PRO_5021771100" description="Outer membrane protein beta-barrel domain-containing protein" evidence="1">
    <location>
        <begin position="30"/>
        <end position="184"/>
    </location>
</feature>
<name>A0A553E2X8_9FLAO</name>
<organism evidence="2 3">
    <name type="scientific">Flavobacterium restrictum</name>
    <dbReference type="NCBI Taxonomy" id="2594428"/>
    <lineage>
        <taxon>Bacteria</taxon>
        <taxon>Pseudomonadati</taxon>
        <taxon>Bacteroidota</taxon>
        <taxon>Flavobacteriia</taxon>
        <taxon>Flavobacteriales</taxon>
        <taxon>Flavobacteriaceae</taxon>
        <taxon>Flavobacterium</taxon>
    </lineage>
</organism>
<reference evidence="2 3" key="1">
    <citation type="submission" date="2019-07" db="EMBL/GenBank/DDBJ databases">
        <title>Novel species of Flavobacterium.</title>
        <authorList>
            <person name="Liu Q."/>
            <person name="Xin Y.-H."/>
        </authorList>
    </citation>
    <scope>NUCLEOTIDE SEQUENCE [LARGE SCALE GENOMIC DNA]</scope>
    <source>
        <strain evidence="2 3">LB1R34</strain>
    </source>
</reference>
<dbReference type="AlphaFoldDB" id="A0A553E2X8"/>
<dbReference type="EMBL" id="VJZT01000008">
    <property type="protein sequence ID" value="TRX39397.1"/>
    <property type="molecule type" value="Genomic_DNA"/>
</dbReference>
<keyword evidence="3" id="KW-1185">Reference proteome</keyword>
<dbReference type="OrthoDB" id="1442677at2"/>
<sequence length="184" mass="20646">MKQTQNQDKLNVRKIISLLTLLFVWQFQAQETNKLKIKSIDYGAIGIYTNLDKNGARGYCSNIELVSNYQRSLYSVNYTLGFGITEKDNKIHDLQGFMSVDALYGRIIKVSRTIVFEPYLGLGYIIQSNTADAGGKSAIGFPIRAKFLFQASKKFAIGLNPNATVNNVHTIYSANVILRFGFLN</sequence>
<keyword evidence="1" id="KW-0732">Signal</keyword>
<comment type="caution">
    <text evidence="2">The sequence shown here is derived from an EMBL/GenBank/DDBJ whole genome shotgun (WGS) entry which is preliminary data.</text>
</comment>
<proteinExistence type="predicted"/>
<feature type="signal peptide" evidence="1">
    <location>
        <begin position="1"/>
        <end position="29"/>
    </location>
</feature>
<dbReference type="RefSeq" id="WP_144256387.1">
    <property type="nucleotide sequence ID" value="NZ_VJZT01000008.1"/>
</dbReference>
<gene>
    <name evidence="2" type="ORF">FNW21_08875</name>
</gene>
<evidence type="ECO:0008006" key="4">
    <source>
        <dbReference type="Google" id="ProtNLM"/>
    </source>
</evidence>
<evidence type="ECO:0000256" key="1">
    <source>
        <dbReference type="SAM" id="SignalP"/>
    </source>
</evidence>
<evidence type="ECO:0000313" key="3">
    <source>
        <dbReference type="Proteomes" id="UP000316371"/>
    </source>
</evidence>
<dbReference type="Proteomes" id="UP000316371">
    <property type="component" value="Unassembled WGS sequence"/>
</dbReference>